<feature type="compositionally biased region" description="Polar residues" evidence="1">
    <location>
        <begin position="296"/>
        <end position="315"/>
    </location>
</feature>
<reference evidence="3" key="1">
    <citation type="submission" date="2018-10" db="EMBL/GenBank/DDBJ databases">
        <title>Fifty Aureobasidium pullulans genomes reveal a recombining polyextremotolerant generalist.</title>
        <authorList>
            <person name="Gostincar C."/>
            <person name="Turk M."/>
            <person name="Zajc J."/>
            <person name="Gunde-Cimerman N."/>
        </authorList>
    </citation>
    <scope>NUCLEOTIDE SEQUENCE [LARGE SCALE GENOMIC DNA]</scope>
    <source>
        <strain evidence="3">EXF-10085</strain>
    </source>
</reference>
<feature type="compositionally biased region" description="Polar residues" evidence="1">
    <location>
        <begin position="515"/>
        <end position="530"/>
    </location>
</feature>
<evidence type="ECO:0000256" key="1">
    <source>
        <dbReference type="SAM" id="MobiDB-lite"/>
    </source>
</evidence>
<keyword evidence="2" id="KW-0472">Membrane</keyword>
<feature type="region of interest" description="Disordered" evidence="1">
    <location>
        <begin position="296"/>
        <end position="402"/>
    </location>
</feature>
<feature type="compositionally biased region" description="Polar residues" evidence="1">
    <location>
        <begin position="675"/>
        <end position="686"/>
    </location>
</feature>
<evidence type="ECO:0000313" key="3">
    <source>
        <dbReference type="EMBL" id="THX16156.1"/>
    </source>
</evidence>
<feature type="compositionally biased region" description="Polar residues" evidence="1">
    <location>
        <begin position="612"/>
        <end position="624"/>
    </location>
</feature>
<evidence type="ECO:0000256" key="2">
    <source>
        <dbReference type="SAM" id="Phobius"/>
    </source>
</evidence>
<proteinExistence type="predicted"/>
<dbReference type="AlphaFoldDB" id="A0A4S9D7S3"/>
<feature type="compositionally biased region" description="Low complexity" evidence="1">
    <location>
        <begin position="316"/>
        <end position="336"/>
    </location>
</feature>
<feature type="compositionally biased region" description="Acidic residues" evidence="1">
    <location>
        <begin position="67"/>
        <end position="81"/>
    </location>
</feature>
<gene>
    <name evidence="3" type="ORF">D6D13_01761</name>
</gene>
<feature type="transmembrane region" description="Helical" evidence="2">
    <location>
        <begin position="136"/>
        <end position="152"/>
    </location>
</feature>
<keyword evidence="2" id="KW-1133">Transmembrane helix</keyword>
<dbReference type="EMBL" id="QZAS01000004">
    <property type="protein sequence ID" value="THX16156.1"/>
    <property type="molecule type" value="Genomic_DNA"/>
</dbReference>
<organism evidence="3">
    <name type="scientific">Aureobasidium pullulans</name>
    <name type="common">Black yeast</name>
    <name type="synonym">Pullularia pullulans</name>
    <dbReference type="NCBI Taxonomy" id="5580"/>
    <lineage>
        <taxon>Eukaryota</taxon>
        <taxon>Fungi</taxon>
        <taxon>Dikarya</taxon>
        <taxon>Ascomycota</taxon>
        <taxon>Pezizomycotina</taxon>
        <taxon>Dothideomycetes</taxon>
        <taxon>Dothideomycetidae</taxon>
        <taxon>Dothideales</taxon>
        <taxon>Saccotheciaceae</taxon>
        <taxon>Aureobasidium</taxon>
    </lineage>
</organism>
<keyword evidence="2" id="KW-0812">Transmembrane</keyword>
<feature type="compositionally biased region" description="Polar residues" evidence="1">
    <location>
        <begin position="343"/>
        <end position="389"/>
    </location>
</feature>
<feature type="compositionally biased region" description="Polar residues" evidence="1">
    <location>
        <begin position="240"/>
        <end position="249"/>
    </location>
</feature>
<feature type="region of interest" description="Disordered" evidence="1">
    <location>
        <begin position="38"/>
        <end position="90"/>
    </location>
</feature>
<accession>A0A4S9D7S3</accession>
<sequence length="693" mass="75927">MTGRMIDKSMRRQTEVALIRYAVANAANAYQTSTSGRAALLTERPKRMPLPVTLERQRSLSTTSSQSEDESDSDSEIEQTDSEWSPVMDRYSSADYDPALYATSEVDDAEDFYDADPSQPAVTAGAVSTYLSFPRALSSFLFLFLFLFPALFSTSEKAMSFANLFPFPQQHQTSSSSMGNNVGTLQSGANTPVDAALVSKINAEKLQELRAKLLANRQATPVKDFSTAAAAAKNGTLASIKTESQSLSRPPSPAHTPKTVVVNKNKQSAHNRPTAASMLSQSNSIDALLAESHASVMSQGTNTPQQKTAPIKQQYTTAPTPKSTTTTEKATTPKLARSPAPSYKQTNTAEKMNTNNDESSSTAKSPETPNQQINRTNNLHMEKANTTSPGPAERFPKHKTDHHANAIKSANPLSRGPLQKTSLSLNTKSAKQQDDDYFEDVDLWLTITGFHDKTFREQKLKTYKTRAALEEKKRALEHEFAELERQEAATANDPSSKDFMRGASAAYMPPPALPASTSNSFDGQSASLTKANPIPTQPASSGVKRPRSPSVPVNDYPEKLHRLNTSGRAVRRDDLFDKPLSATASRRESDQRFDRPERDDRSERAAYHQRANYDTSPTSHSISVRGQAYRPNDGAFGRRDSWNASRSPEWSARPQGWSSTAFSDVNEAPLGGSFSGNNKSGYTPSNPRAKYNR</sequence>
<protein>
    <submittedName>
        <fullName evidence="3">Uncharacterized protein</fullName>
    </submittedName>
</protein>
<comment type="caution">
    <text evidence="3">The sequence shown here is derived from an EMBL/GenBank/DDBJ whole genome shotgun (WGS) entry which is preliminary data.</text>
</comment>
<feature type="region of interest" description="Disordered" evidence="1">
    <location>
        <begin position="485"/>
        <end position="693"/>
    </location>
</feature>
<feature type="compositionally biased region" description="Basic and acidic residues" evidence="1">
    <location>
        <begin position="585"/>
        <end position="606"/>
    </location>
</feature>
<feature type="region of interest" description="Disordered" evidence="1">
    <location>
        <begin position="240"/>
        <end position="259"/>
    </location>
</feature>
<name>A0A4S9D7S3_AURPU</name>